<evidence type="ECO:0000259" key="1">
    <source>
        <dbReference type="PROSITE" id="PS50994"/>
    </source>
</evidence>
<comment type="caution">
    <text evidence="2">The sequence shown here is derived from an EMBL/GenBank/DDBJ whole genome shotgun (WGS) entry which is preliminary data.</text>
</comment>
<protein>
    <recommendedName>
        <fullName evidence="1">Integrase catalytic domain-containing protein</fullName>
    </recommendedName>
</protein>
<gene>
    <name evidence="2" type="ORF">PVAP13_5NG491886</name>
</gene>
<proteinExistence type="predicted"/>
<dbReference type="GO" id="GO:0003676">
    <property type="term" value="F:nucleic acid binding"/>
    <property type="evidence" value="ECO:0007669"/>
    <property type="project" value="InterPro"/>
</dbReference>
<keyword evidence="3" id="KW-1185">Reference proteome</keyword>
<name>A0A8T0S4T0_PANVG</name>
<dbReference type="InterPro" id="IPR056924">
    <property type="entry name" value="SH3_Tf2-1"/>
</dbReference>
<dbReference type="GO" id="GO:0015074">
    <property type="term" value="P:DNA integration"/>
    <property type="evidence" value="ECO:0007669"/>
    <property type="project" value="InterPro"/>
</dbReference>
<sequence length="324" mass="36531">MDFVEGFPKVGGKSVVLTVVDRFSKMVHFVPLGHPYTALSVAQAFFDNIVRLHGFTCSIVSDKDLVFASTLWTELLSLPSGKLHLSSAFRPQTDGQSEVVNLVLGVYLRYLAGDRPRSWLRWLPWAEYCFNTSYQTALRAMPFEVVYGWPPPSLVQYDPGMARVVAVDKQLQHRDVFLAEIRERLLQAQDYMKSSHDKHHRDLAFQVDDWVWLRLHQRTAAGITDSSKSKLSPRFYGPFQVVEKISSVAYRLRLPAKARIHDVFLKKHHGRAATHREQPCAAGAHQGPPRDAQQELLGFACLVGRPQHRRGYLGASSGVQGASP</sequence>
<dbReference type="PROSITE" id="PS50994">
    <property type="entry name" value="INTEGRASE"/>
    <property type="match status" value="1"/>
</dbReference>
<organism evidence="2 3">
    <name type="scientific">Panicum virgatum</name>
    <name type="common">Blackwell switchgrass</name>
    <dbReference type="NCBI Taxonomy" id="38727"/>
    <lineage>
        <taxon>Eukaryota</taxon>
        <taxon>Viridiplantae</taxon>
        <taxon>Streptophyta</taxon>
        <taxon>Embryophyta</taxon>
        <taxon>Tracheophyta</taxon>
        <taxon>Spermatophyta</taxon>
        <taxon>Magnoliopsida</taxon>
        <taxon>Liliopsida</taxon>
        <taxon>Poales</taxon>
        <taxon>Poaceae</taxon>
        <taxon>PACMAD clade</taxon>
        <taxon>Panicoideae</taxon>
        <taxon>Panicodae</taxon>
        <taxon>Paniceae</taxon>
        <taxon>Panicinae</taxon>
        <taxon>Panicum</taxon>
        <taxon>Panicum sect. Hiantes</taxon>
    </lineage>
</organism>
<feature type="domain" description="Integrase catalytic" evidence="1">
    <location>
        <begin position="1"/>
        <end position="150"/>
    </location>
</feature>
<evidence type="ECO:0000313" key="2">
    <source>
        <dbReference type="EMBL" id="KAG2591559.1"/>
    </source>
</evidence>
<reference evidence="2" key="1">
    <citation type="submission" date="2020-05" db="EMBL/GenBank/DDBJ databases">
        <title>WGS assembly of Panicum virgatum.</title>
        <authorList>
            <person name="Lovell J.T."/>
            <person name="Jenkins J."/>
            <person name="Shu S."/>
            <person name="Juenger T.E."/>
            <person name="Schmutz J."/>
        </authorList>
    </citation>
    <scope>NUCLEOTIDE SEQUENCE</scope>
    <source>
        <strain evidence="2">AP13</strain>
    </source>
</reference>
<evidence type="ECO:0000313" key="3">
    <source>
        <dbReference type="Proteomes" id="UP000823388"/>
    </source>
</evidence>
<dbReference type="PANTHER" id="PTHR45835">
    <property type="entry name" value="YALI0A06105P"/>
    <property type="match status" value="1"/>
</dbReference>
<dbReference type="InterPro" id="IPR036397">
    <property type="entry name" value="RNaseH_sf"/>
</dbReference>
<accession>A0A8T0S4T0</accession>
<dbReference type="Gene3D" id="3.30.420.10">
    <property type="entry name" value="Ribonuclease H-like superfamily/Ribonuclease H"/>
    <property type="match status" value="1"/>
</dbReference>
<dbReference type="PANTHER" id="PTHR45835:SF104">
    <property type="entry name" value="PROTEIN NYNRIN-LIKE"/>
    <property type="match status" value="1"/>
</dbReference>
<dbReference type="Pfam" id="PF24626">
    <property type="entry name" value="SH3_Tf2-1"/>
    <property type="match status" value="1"/>
</dbReference>
<dbReference type="AlphaFoldDB" id="A0A8T0S4T0"/>
<dbReference type="EMBL" id="CM029046">
    <property type="protein sequence ID" value="KAG2591559.1"/>
    <property type="molecule type" value="Genomic_DNA"/>
</dbReference>
<dbReference type="InterPro" id="IPR001584">
    <property type="entry name" value="Integrase_cat-core"/>
</dbReference>
<dbReference type="Proteomes" id="UP000823388">
    <property type="component" value="Chromosome 5N"/>
</dbReference>
<dbReference type="InterPro" id="IPR012337">
    <property type="entry name" value="RNaseH-like_sf"/>
</dbReference>
<dbReference type="SUPFAM" id="SSF53098">
    <property type="entry name" value="Ribonuclease H-like"/>
    <property type="match status" value="1"/>
</dbReference>